<protein>
    <submittedName>
        <fullName evidence="5">Uncharacterized protein</fullName>
    </submittedName>
</protein>
<evidence type="ECO:0000256" key="1">
    <source>
        <dbReference type="PROSITE-ProRule" id="PRU00023"/>
    </source>
</evidence>
<evidence type="ECO:0000313" key="5">
    <source>
        <dbReference type="EMBL" id="CAK0909199.1"/>
    </source>
</evidence>
<keyword evidence="2" id="KW-0175">Coiled coil</keyword>
<evidence type="ECO:0000313" key="6">
    <source>
        <dbReference type="Proteomes" id="UP001189429"/>
    </source>
</evidence>
<dbReference type="Gene3D" id="1.25.40.20">
    <property type="entry name" value="Ankyrin repeat-containing domain"/>
    <property type="match status" value="1"/>
</dbReference>
<feature type="region of interest" description="Disordered" evidence="3">
    <location>
        <begin position="27"/>
        <end position="62"/>
    </location>
</feature>
<dbReference type="InterPro" id="IPR036770">
    <property type="entry name" value="Ankyrin_rpt-contain_sf"/>
</dbReference>
<accession>A0ABN9YCS9</accession>
<evidence type="ECO:0000256" key="2">
    <source>
        <dbReference type="SAM" id="Coils"/>
    </source>
</evidence>
<feature type="repeat" description="ANK" evidence="1">
    <location>
        <begin position="97"/>
        <end position="129"/>
    </location>
</feature>
<keyword evidence="4" id="KW-0732">Signal</keyword>
<evidence type="ECO:0000256" key="4">
    <source>
        <dbReference type="SAM" id="SignalP"/>
    </source>
</evidence>
<keyword evidence="6" id="KW-1185">Reference proteome</keyword>
<dbReference type="InterPro" id="IPR002110">
    <property type="entry name" value="Ankyrin_rpt"/>
</dbReference>
<name>A0ABN9YCS9_9DINO</name>
<dbReference type="PROSITE" id="PS50088">
    <property type="entry name" value="ANK_REPEAT"/>
    <property type="match status" value="1"/>
</dbReference>
<feature type="chain" id="PRO_5047440793" evidence="4">
    <location>
        <begin position="23"/>
        <end position="328"/>
    </location>
</feature>
<dbReference type="SUPFAM" id="SSF48403">
    <property type="entry name" value="Ankyrin repeat"/>
    <property type="match status" value="1"/>
</dbReference>
<feature type="compositionally biased region" description="Polar residues" evidence="3">
    <location>
        <begin position="48"/>
        <end position="57"/>
    </location>
</feature>
<feature type="coiled-coil region" evidence="2">
    <location>
        <begin position="156"/>
        <end position="183"/>
    </location>
</feature>
<feature type="signal peptide" evidence="4">
    <location>
        <begin position="1"/>
        <end position="22"/>
    </location>
</feature>
<dbReference type="PROSITE" id="PS50297">
    <property type="entry name" value="ANK_REP_REGION"/>
    <property type="match status" value="1"/>
</dbReference>
<proteinExistence type="predicted"/>
<evidence type="ECO:0000256" key="3">
    <source>
        <dbReference type="SAM" id="MobiDB-lite"/>
    </source>
</evidence>
<dbReference type="EMBL" id="CAUYUJ010022153">
    <property type="protein sequence ID" value="CAK0909199.1"/>
    <property type="molecule type" value="Genomic_DNA"/>
</dbReference>
<dbReference type="Proteomes" id="UP001189429">
    <property type="component" value="Unassembled WGS sequence"/>
</dbReference>
<keyword evidence="1" id="KW-0040">ANK repeat</keyword>
<comment type="caution">
    <text evidence="5">The sequence shown here is derived from an EMBL/GenBank/DDBJ whole genome shotgun (WGS) entry which is preliminary data.</text>
</comment>
<feature type="region of interest" description="Disordered" evidence="3">
    <location>
        <begin position="197"/>
        <end position="328"/>
    </location>
</feature>
<organism evidence="5 6">
    <name type="scientific">Prorocentrum cordatum</name>
    <dbReference type="NCBI Taxonomy" id="2364126"/>
    <lineage>
        <taxon>Eukaryota</taxon>
        <taxon>Sar</taxon>
        <taxon>Alveolata</taxon>
        <taxon>Dinophyceae</taxon>
        <taxon>Prorocentrales</taxon>
        <taxon>Prorocentraceae</taxon>
        <taxon>Prorocentrum</taxon>
    </lineage>
</organism>
<gene>
    <name evidence="5" type="ORF">PCOR1329_LOCUS83677</name>
</gene>
<dbReference type="Pfam" id="PF12796">
    <property type="entry name" value="Ank_2"/>
    <property type="match status" value="1"/>
</dbReference>
<reference evidence="5" key="1">
    <citation type="submission" date="2023-10" db="EMBL/GenBank/DDBJ databases">
        <authorList>
            <person name="Chen Y."/>
            <person name="Shah S."/>
            <person name="Dougan E. K."/>
            <person name="Thang M."/>
            <person name="Chan C."/>
        </authorList>
    </citation>
    <scope>NUCLEOTIDE SEQUENCE [LARGE SCALE GENOMIC DNA]</scope>
</reference>
<sequence length="328" mass="35721">MWFRYLLHYLLCNMMYYLSASPAPLRKARTDTTPASHGSLTPGATMRSAASTVSGRQGASKAQRAEQLVQAAASGNVQELLRCLDAAPGGPDAVGWAGVTPLMAAARHGRGAALELLLEARADVLRTDVRGRTALDHAFRRPETEEHLRAWGAFTGRELQRQATSLARRVLRIEEERRRLEAKCAKLPSKEVRERILARRGSMSMPDWSPKRSPDGSPHMSPEMSPTGNPVAWPRARPRGDAPLLLAEMPEGRSGPRRSFTESPELEGSGDLGRALAEPGPRRSPAGTAEAGQLPSALARRTPTGSPPVKRERPPVRITLPVESRHAR</sequence>